<dbReference type="SMART" id="SM00382">
    <property type="entry name" value="AAA"/>
    <property type="match status" value="1"/>
</dbReference>
<dbReference type="Proteomes" id="UP000823914">
    <property type="component" value="Unassembled WGS sequence"/>
</dbReference>
<dbReference type="AlphaFoldDB" id="A0A9E2L268"/>
<keyword evidence="1" id="KW-0813">Transport</keyword>
<gene>
    <name evidence="5" type="ORF">IAA16_05935</name>
</gene>
<reference evidence="5" key="1">
    <citation type="journal article" date="2021" name="PeerJ">
        <title>Extensive microbial diversity within the chicken gut microbiome revealed by metagenomics and culture.</title>
        <authorList>
            <person name="Gilroy R."/>
            <person name="Ravi A."/>
            <person name="Getino M."/>
            <person name="Pursley I."/>
            <person name="Horton D.L."/>
            <person name="Alikhan N.F."/>
            <person name="Baker D."/>
            <person name="Gharbi K."/>
            <person name="Hall N."/>
            <person name="Watson M."/>
            <person name="Adriaenssens E.M."/>
            <person name="Foster-Nyarko E."/>
            <person name="Jarju S."/>
            <person name="Secka A."/>
            <person name="Antonio M."/>
            <person name="Oren A."/>
            <person name="Chaudhuri R.R."/>
            <person name="La Ragione R."/>
            <person name="Hildebrand F."/>
            <person name="Pallen M.J."/>
        </authorList>
    </citation>
    <scope>NUCLEOTIDE SEQUENCE</scope>
    <source>
        <strain evidence="5">Gambia15-2214</strain>
    </source>
</reference>
<dbReference type="PANTHER" id="PTHR42788">
    <property type="entry name" value="TAURINE IMPORT ATP-BINDING PROTEIN-RELATED"/>
    <property type="match status" value="1"/>
</dbReference>
<sequence length="249" mass="28258">MGKVKDIQIQNIQIQRGKKLIYDAFSVNFEKGCITTVLAPSGAGKTTLLDCLAGLIVPEAGCVEGVSHPSYLFQEPRLLPWYSLEKNVLLPMKKFYSQEEAQNRVAFFLSQVELEHKKGALPLHCSGGERQRCALARAFAFPSEVLLMDEPFQSQDISLKLRLMELTERLLEKERKTVVFVTHDVREALALGDRVLLLLGTPLKIVYEVPKKILEEGKKLPLRQRYTCPNSRVFETEKLLLTYLSEHSL</sequence>
<dbReference type="EMBL" id="JAHLFV010000141">
    <property type="protein sequence ID" value="MBU3850087.1"/>
    <property type="molecule type" value="Genomic_DNA"/>
</dbReference>
<keyword evidence="3 5" id="KW-0067">ATP-binding</keyword>
<name>A0A9E2L268_9SPIR</name>
<dbReference type="GO" id="GO:0016887">
    <property type="term" value="F:ATP hydrolysis activity"/>
    <property type="evidence" value="ECO:0007669"/>
    <property type="project" value="InterPro"/>
</dbReference>
<keyword evidence="2" id="KW-0547">Nucleotide-binding</keyword>
<accession>A0A9E2L268</accession>
<reference evidence="5" key="2">
    <citation type="submission" date="2021-04" db="EMBL/GenBank/DDBJ databases">
        <authorList>
            <person name="Gilroy R."/>
        </authorList>
    </citation>
    <scope>NUCLEOTIDE SEQUENCE</scope>
    <source>
        <strain evidence="5">Gambia15-2214</strain>
    </source>
</reference>
<dbReference type="GO" id="GO:0005524">
    <property type="term" value="F:ATP binding"/>
    <property type="evidence" value="ECO:0007669"/>
    <property type="project" value="UniProtKB-KW"/>
</dbReference>
<evidence type="ECO:0000313" key="6">
    <source>
        <dbReference type="Proteomes" id="UP000823914"/>
    </source>
</evidence>
<evidence type="ECO:0000256" key="1">
    <source>
        <dbReference type="ARBA" id="ARBA00022448"/>
    </source>
</evidence>
<dbReference type="SUPFAM" id="SSF52540">
    <property type="entry name" value="P-loop containing nucleoside triphosphate hydrolases"/>
    <property type="match status" value="1"/>
</dbReference>
<feature type="domain" description="ABC transporter" evidence="4">
    <location>
        <begin position="7"/>
        <end position="225"/>
    </location>
</feature>
<dbReference type="PROSITE" id="PS50893">
    <property type="entry name" value="ABC_TRANSPORTER_2"/>
    <property type="match status" value="1"/>
</dbReference>
<dbReference type="InterPro" id="IPR050166">
    <property type="entry name" value="ABC_transporter_ATP-bind"/>
</dbReference>
<dbReference type="Pfam" id="PF00005">
    <property type="entry name" value="ABC_tran"/>
    <property type="match status" value="1"/>
</dbReference>
<dbReference type="InterPro" id="IPR027417">
    <property type="entry name" value="P-loop_NTPase"/>
</dbReference>
<proteinExistence type="predicted"/>
<evidence type="ECO:0000256" key="3">
    <source>
        <dbReference type="ARBA" id="ARBA00022840"/>
    </source>
</evidence>
<dbReference type="Gene3D" id="3.40.50.300">
    <property type="entry name" value="P-loop containing nucleotide triphosphate hydrolases"/>
    <property type="match status" value="1"/>
</dbReference>
<dbReference type="PANTHER" id="PTHR42788:SF13">
    <property type="entry name" value="ALIPHATIC SULFONATES IMPORT ATP-BINDING PROTEIN SSUB"/>
    <property type="match status" value="1"/>
</dbReference>
<protein>
    <submittedName>
        <fullName evidence="5">ATP-binding cassette domain-containing protein</fullName>
    </submittedName>
</protein>
<dbReference type="InterPro" id="IPR003593">
    <property type="entry name" value="AAA+_ATPase"/>
</dbReference>
<evidence type="ECO:0000259" key="4">
    <source>
        <dbReference type="PROSITE" id="PS50893"/>
    </source>
</evidence>
<dbReference type="InterPro" id="IPR003439">
    <property type="entry name" value="ABC_transporter-like_ATP-bd"/>
</dbReference>
<evidence type="ECO:0000256" key="2">
    <source>
        <dbReference type="ARBA" id="ARBA00022741"/>
    </source>
</evidence>
<comment type="caution">
    <text evidence="5">The sequence shown here is derived from an EMBL/GenBank/DDBJ whole genome shotgun (WGS) entry which is preliminary data.</text>
</comment>
<organism evidence="5 6">
    <name type="scientific">Candidatus Treponema excrementipullorum</name>
    <dbReference type="NCBI Taxonomy" id="2838768"/>
    <lineage>
        <taxon>Bacteria</taxon>
        <taxon>Pseudomonadati</taxon>
        <taxon>Spirochaetota</taxon>
        <taxon>Spirochaetia</taxon>
        <taxon>Spirochaetales</taxon>
        <taxon>Treponemataceae</taxon>
        <taxon>Treponema</taxon>
    </lineage>
</organism>
<evidence type="ECO:0000313" key="5">
    <source>
        <dbReference type="EMBL" id="MBU3850087.1"/>
    </source>
</evidence>